<evidence type="ECO:0000313" key="2">
    <source>
        <dbReference type="EMBL" id="AVP99750.1"/>
    </source>
</evidence>
<proteinExistence type="predicted"/>
<feature type="chain" id="PRO_5015179108" description="DUF3106 domain-containing protein" evidence="1">
    <location>
        <begin position="23"/>
        <end position="228"/>
    </location>
</feature>
<sequence>MNARLIQLALLLTLLVSGSVWAAGVTWDELSRDQQQVLLPFADSWNSLPAETQEKLRLGASRWSKMSVEEKQAANQKFGAWRELPDTERQRIRNQYGQFKRMSPEAQQRIRQTFERFQNLPDDERTKLRAKFERMSPRERRAFLEGMRATERARAMQGAMRGLSEADVGRMRAMMSAFTPAQREQVRRLVQRTPQSEHQALRQKLLDMTEAERAAFLDEQVGPVGSGF</sequence>
<dbReference type="Pfam" id="PF11304">
    <property type="entry name" value="DUF3106"/>
    <property type="match status" value="1"/>
</dbReference>
<evidence type="ECO:0000313" key="3">
    <source>
        <dbReference type="Proteomes" id="UP000241074"/>
    </source>
</evidence>
<feature type="signal peptide" evidence="1">
    <location>
        <begin position="1"/>
        <end position="22"/>
    </location>
</feature>
<reference evidence="2 3" key="1">
    <citation type="submission" date="2018-03" db="EMBL/GenBank/DDBJ databases">
        <title>Ahniella affigens gen. nov., sp. nov., a gammaproteobacterium isolated from sandy soil near a stream.</title>
        <authorList>
            <person name="Ko Y."/>
            <person name="Kim J.-H."/>
        </authorList>
    </citation>
    <scope>NUCLEOTIDE SEQUENCE [LARGE SCALE GENOMIC DNA]</scope>
    <source>
        <strain evidence="2 3">D13</strain>
    </source>
</reference>
<protein>
    <recommendedName>
        <fullName evidence="4">DUF3106 domain-containing protein</fullName>
    </recommendedName>
</protein>
<dbReference type="AlphaFoldDB" id="A0A2P1PY50"/>
<dbReference type="EMBL" id="CP027860">
    <property type="protein sequence ID" value="AVP99750.1"/>
    <property type="molecule type" value="Genomic_DNA"/>
</dbReference>
<dbReference type="InterPro" id="IPR021455">
    <property type="entry name" value="DUF3106"/>
</dbReference>
<reference evidence="2 3" key="2">
    <citation type="submission" date="2018-03" db="EMBL/GenBank/DDBJ databases">
        <authorList>
            <person name="Keele B.F."/>
        </authorList>
    </citation>
    <scope>NUCLEOTIDE SEQUENCE [LARGE SCALE GENOMIC DNA]</scope>
    <source>
        <strain evidence="2 3">D13</strain>
    </source>
</reference>
<evidence type="ECO:0000256" key="1">
    <source>
        <dbReference type="SAM" id="SignalP"/>
    </source>
</evidence>
<name>A0A2P1PY50_9GAMM</name>
<keyword evidence="1" id="KW-0732">Signal</keyword>
<keyword evidence="3" id="KW-1185">Reference proteome</keyword>
<dbReference type="OrthoDB" id="5951285at2"/>
<dbReference type="RefSeq" id="WP_106893669.1">
    <property type="nucleotide sequence ID" value="NZ_CP027860.1"/>
</dbReference>
<accession>A0A2P1PY50</accession>
<dbReference type="KEGG" id="xba:C7S18_22375"/>
<gene>
    <name evidence="2" type="ORF">C7S18_22375</name>
</gene>
<evidence type="ECO:0008006" key="4">
    <source>
        <dbReference type="Google" id="ProtNLM"/>
    </source>
</evidence>
<organism evidence="2 3">
    <name type="scientific">Ahniella affigens</name>
    <dbReference type="NCBI Taxonomy" id="2021234"/>
    <lineage>
        <taxon>Bacteria</taxon>
        <taxon>Pseudomonadati</taxon>
        <taxon>Pseudomonadota</taxon>
        <taxon>Gammaproteobacteria</taxon>
        <taxon>Lysobacterales</taxon>
        <taxon>Rhodanobacteraceae</taxon>
        <taxon>Ahniella</taxon>
    </lineage>
</organism>
<dbReference type="Proteomes" id="UP000241074">
    <property type="component" value="Chromosome"/>
</dbReference>